<accession>A0A645EUY6</accession>
<sequence>MAQLSGELLPKIESISTQADSLLRSVRVLVESNELKNSMSSIEKTTADLAVSSAQLKGLMKNDVPRIMKDVNVLTSDFKQVSGNLKKIDFAATFTSINHTIENLSLITDKVNNPEGTVGMLLNDKNLYIHLNNTASSADKLLIDLRENPKRYVHFSLFGSKSK</sequence>
<name>A0A645EUY6_9ZZZZ</name>
<dbReference type="EMBL" id="VSSQ01050238">
    <property type="protein sequence ID" value="MPN04313.1"/>
    <property type="molecule type" value="Genomic_DNA"/>
</dbReference>
<dbReference type="AlphaFoldDB" id="A0A645EUY6"/>
<comment type="caution">
    <text evidence="1">The sequence shown here is derived from an EMBL/GenBank/DDBJ whole genome shotgun (WGS) entry which is preliminary data.</text>
</comment>
<protein>
    <recommendedName>
        <fullName evidence="2">Chromosome partition protein Smc</fullName>
    </recommendedName>
</protein>
<reference evidence="1" key="1">
    <citation type="submission" date="2019-08" db="EMBL/GenBank/DDBJ databases">
        <authorList>
            <person name="Kucharzyk K."/>
            <person name="Murdoch R.W."/>
            <person name="Higgins S."/>
            <person name="Loffler F."/>
        </authorList>
    </citation>
    <scope>NUCLEOTIDE SEQUENCE</scope>
</reference>
<evidence type="ECO:0008006" key="2">
    <source>
        <dbReference type="Google" id="ProtNLM"/>
    </source>
</evidence>
<proteinExistence type="predicted"/>
<organism evidence="1">
    <name type="scientific">bioreactor metagenome</name>
    <dbReference type="NCBI Taxonomy" id="1076179"/>
    <lineage>
        <taxon>unclassified sequences</taxon>
        <taxon>metagenomes</taxon>
        <taxon>ecological metagenomes</taxon>
    </lineage>
</organism>
<gene>
    <name evidence="1" type="ORF">SDC9_151550</name>
</gene>
<evidence type="ECO:0000313" key="1">
    <source>
        <dbReference type="EMBL" id="MPN04313.1"/>
    </source>
</evidence>